<dbReference type="PANTHER" id="PTHR37984:SF15">
    <property type="entry name" value="INTEGRASE CATALYTIC DOMAIN-CONTAINING PROTEIN"/>
    <property type="match status" value="1"/>
</dbReference>
<organism evidence="1 2">
    <name type="scientific">Trichinella patagoniensis</name>
    <dbReference type="NCBI Taxonomy" id="990121"/>
    <lineage>
        <taxon>Eukaryota</taxon>
        <taxon>Metazoa</taxon>
        <taxon>Ecdysozoa</taxon>
        <taxon>Nematoda</taxon>
        <taxon>Enoplea</taxon>
        <taxon>Dorylaimia</taxon>
        <taxon>Trichinellida</taxon>
        <taxon>Trichinellidae</taxon>
        <taxon>Trichinella</taxon>
    </lineage>
</organism>
<accession>A0A0V0Z9N3</accession>
<name>A0A0V0Z9N3_9BILA</name>
<evidence type="ECO:0000313" key="1">
    <source>
        <dbReference type="EMBL" id="KRY09255.1"/>
    </source>
</evidence>
<reference evidence="1 2" key="1">
    <citation type="submission" date="2015-01" db="EMBL/GenBank/DDBJ databases">
        <title>Evolution of Trichinella species and genotypes.</title>
        <authorList>
            <person name="Korhonen P.K."/>
            <person name="Edoardo P."/>
            <person name="Giuseppe L.R."/>
            <person name="Gasser R.B."/>
        </authorList>
    </citation>
    <scope>NUCLEOTIDE SEQUENCE [LARGE SCALE GENOMIC DNA]</scope>
    <source>
        <strain evidence="1">ISS2496</strain>
    </source>
</reference>
<dbReference type="PANTHER" id="PTHR37984">
    <property type="entry name" value="PROTEIN CBG26694"/>
    <property type="match status" value="1"/>
</dbReference>
<dbReference type="EMBL" id="JYDQ01000282">
    <property type="protein sequence ID" value="KRY09255.1"/>
    <property type="molecule type" value="Genomic_DNA"/>
</dbReference>
<gene>
    <name evidence="1" type="ORF">T12_11135</name>
</gene>
<comment type="caution">
    <text evidence="1">The sequence shown here is derived from an EMBL/GenBank/DDBJ whole genome shotgun (WGS) entry which is preliminary data.</text>
</comment>
<evidence type="ECO:0008006" key="3">
    <source>
        <dbReference type="Google" id="ProtNLM"/>
    </source>
</evidence>
<dbReference type="Proteomes" id="UP000054783">
    <property type="component" value="Unassembled WGS sequence"/>
</dbReference>
<dbReference type="InterPro" id="IPR012337">
    <property type="entry name" value="RNaseH-like_sf"/>
</dbReference>
<keyword evidence="2" id="KW-1185">Reference proteome</keyword>
<dbReference type="AlphaFoldDB" id="A0A0V0Z9N3"/>
<protein>
    <recommendedName>
        <fullName evidence="3">Integrase catalytic domain-containing protein</fullName>
    </recommendedName>
</protein>
<dbReference type="Gene3D" id="3.30.420.10">
    <property type="entry name" value="Ribonuclease H-like superfamily/Ribonuclease H"/>
    <property type="match status" value="1"/>
</dbReference>
<sequence>MLPPRQLCPLLSWTTKEVREQTRQDMAMSYIWWPRLDEDVELLAKTCTTCEINQADLERSLIWLVVIDAMTKWPEVVCFRNYPTAGMLVEALQAIFARFVYPEEIVTDNGSRG</sequence>
<dbReference type="InterPro" id="IPR050951">
    <property type="entry name" value="Retrovirus_Pol_polyprotein"/>
</dbReference>
<dbReference type="STRING" id="990121.A0A0V0Z9N3"/>
<dbReference type="SUPFAM" id="SSF53098">
    <property type="entry name" value="Ribonuclease H-like"/>
    <property type="match status" value="1"/>
</dbReference>
<proteinExistence type="predicted"/>
<dbReference type="GO" id="GO:0003676">
    <property type="term" value="F:nucleic acid binding"/>
    <property type="evidence" value="ECO:0007669"/>
    <property type="project" value="InterPro"/>
</dbReference>
<dbReference type="InterPro" id="IPR036397">
    <property type="entry name" value="RNaseH_sf"/>
</dbReference>
<evidence type="ECO:0000313" key="2">
    <source>
        <dbReference type="Proteomes" id="UP000054783"/>
    </source>
</evidence>